<sequence>ENAGLDATEILSRIICSTIKTIFQWELMWIQILNYLILSKRWYLII</sequence>
<reference evidence="1 2" key="1">
    <citation type="submission" date="2013-02" db="EMBL/GenBank/DDBJ databases">
        <authorList>
            <person name="Hannick L."/>
            <person name="Zafar N."/>
            <person name="Lorenzi H."/>
            <person name="Ali I.A."/>
            <person name="Petri W.P."/>
            <person name="Caler E."/>
        </authorList>
    </citation>
    <scope>NUCLEOTIDE SEQUENCE [LARGE SCALE GENOMIC DNA]</scope>
    <source>
        <strain evidence="1 2">KU27</strain>
    </source>
</reference>
<feature type="non-terminal residue" evidence="1">
    <location>
        <position position="1"/>
    </location>
</feature>
<evidence type="ECO:0000313" key="2">
    <source>
        <dbReference type="Proteomes" id="UP000011755"/>
    </source>
</evidence>
<protein>
    <submittedName>
        <fullName evidence="1">Uncharacterized protein</fullName>
    </submittedName>
</protein>
<accession>M2Q956</accession>
<name>M2Q956_ENTHI</name>
<dbReference type="VEuPathDB" id="AmoebaDB:EHI5A_124820"/>
<dbReference type="Proteomes" id="UP000011755">
    <property type="component" value="Unassembled WGS sequence"/>
</dbReference>
<evidence type="ECO:0000313" key="1">
    <source>
        <dbReference type="EMBL" id="EMD46054.1"/>
    </source>
</evidence>
<proteinExistence type="predicted"/>
<gene>
    <name evidence="1" type="ORF">EHI5A_124820</name>
</gene>
<dbReference type="EMBL" id="KB444645">
    <property type="protein sequence ID" value="EMD46054.1"/>
    <property type="molecule type" value="Genomic_DNA"/>
</dbReference>
<organism evidence="1 2">
    <name type="scientific">Entamoeba histolytica KU27</name>
    <dbReference type="NCBI Taxonomy" id="885311"/>
    <lineage>
        <taxon>Eukaryota</taxon>
        <taxon>Amoebozoa</taxon>
        <taxon>Evosea</taxon>
        <taxon>Archamoebae</taxon>
        <taxon>Mastigamoebida</taxon>
        <taxon>Entamoebidae</taxon>
        <taxon>Entamoeba</taxon>
    </lineage>
</organism>
<dbReference type="AlphaFoldDB" id="M2Q956"/>